<evidence type="ECO:0000313" key="2">
    <source>
        <dbReference type="Proteomes" id="UP001189429"/>
    </source>
</evidence>
<organism evidence="1 2">
    <name type="scientific">Prorocentrum cordatum</name>
    <dbReference type="NCBI Taxonomy" id="2364126"/>
    <lineage>
        <taxon>Eukaryota</taxon>
        <taxon>Sar</taxon>
        <taxon>Alveolata</taxon>
        <taxon>Dinophyceae</taxon>
        <taxon>Prorocentrales</taxon>
        <taxon>Prorocentraceae</taxon>
        <taxon>Prorocentrum</taxon>
    </lineage>
</organism>
<evidence type="ECO:0000313" key="1">
    <source>
        <dbReference type="EMBL" id="CAK0911839.1"/>
    </source>
</evidence>
<gene>
    <name evidence="1" type="ORF">PCOR1329_LOCUS85590</name>
</gene>
<accession>A0ABN9YG53</accession>
<name>A0ABN9YG53_9DINO</name>
<proteinExistence type="predicted"/>
<keyword evidence="2" id="KW-1185">Reference proteome</keyword>
<sequence length="78" mass="8247">MTVDETGYAVIVNTLSWLFADVLRAYACRKIASHLDSHMGTLVGALNSLLATCGPMLARLGISLPAVPEAETEASIVE</sequence>
<dbReference type="EMBL" id="CAUYUJ010022652">
    <property type="protein sequence ID" value="CAK0911839.1"/>
    <property type="molecule type" value="Genomic_DNA"/>
</dbReference>
<comment type="caution">
    <text evidence="1">The sequence shown here is derived from an EMBL/GenBank/DDBJ whole genome shotgun (WGS) entry which is preliminary data.</text>
</comment>
<dbReference type="Proteomes" id="UP001189429">
    <property type="component" value="Unassembled WGS sequence"/>
</dbReference>
<reference evidence="1" key="1">
    <citation type="submission" date="2023-10" db="EMBL/GenBank/DDBJ databases">
        <authorList>
            <person name="Chen Y."/>
            <person name="Shah S."/>
            <person name="Dougan E. K."/>
            <person name="Thang M."/>
            <person name="Chan C."/>
        </authorList>
    </citation>
    <scope>NUCLEOTIDE SEQUENCE [LARGE SCALE GENOMIC DNA]</scope>
</reference>
<feature type="non-terminal residue" evidence="1">
    <location>
        <position position="78"/>
    </location>
</feature>
<protein>
    <submittedName>
        <fullName evidence="1">Uncharacterized protein</fullName>
    </submittedName>
</protein>